<evidence type="ECO:0000313" key="12">
    <source>
        <dbReference type="Proteomes" id="UP000515121"/>
    </source>
</evidence>
<evidence type="ECO:0000256" key="10">
    <source>
        <dbReference type="SAM" id="MobiDB-lite"/>
    </source>
</evidence>
<accession>A0A6P5YNC0</accession>
<name>A0A6P5YNC0_DURZI</name>
<dbReference type="FunFam" id="3.30.40.10:FF:000309">
    <property type="entry name" value="E3 ubiquitin-protein ligase MBR2"/>
    <property type="match status" value="1"/>
</dbReference>
<dbReference type="SMART" id="SM00184">
    <property type="entry name" value="RING"/>
    <property type="match status" value="1"/>
</dbReference>
<evidence type="ECO:0000259" key="11">
    <source>
        <dbReference type="PROSITE" id="PS50089"/>
    </source>
</evidence>
<evidence type="ECO:0000256" key="7">
    <source>
        <dbReference type="ARBA" id="ARBA00022786"/>
    </source>
</evidence>
<dbReference type="AlphaFoldDB" id="A0A6P5YNC0"/>
<feature type="domain" description="RING-type" evidence="11">
    <location>
        <begin position="647"/>
        <end position="688"/>
    </location>
</feature>
<evidence type="ECO:0000313" key="13">
    <source>
        <dbReference type="RefSeq" id="XP_022741790.1"/>
    </source>
</evidence>
<dbReference type="EC" id="2.3.2.27" evidence="3"/>
<dbReference type="Gene3D" id="3.30.40.10">
    <property type="entry name" value="Zinc/RING finger domain, C3HC4 (zinc finger)"/>
    <property type="match status" value="1"/>
</dbReference>
<dbReference type="PROSITE" id="PS50089">
    <property type="entry name" value="ZF_RING_2"/>
    <property type="match status" value="1"/>
</dbReference>
<dbReference type="GO" id="GO:0010228">
    <property type="term" value="P:vegetative to reproductive phase transition of meristem"/>
    <property type="evidence" value="ECO:0007669"/>
    <property type="project" value="UniProtKB-ARBA"/>
</dbReference>
<dbReference type="KEGG" id="dzi:111293250"/>
<dbReference type="PANTHER" id="PTHR22937:SF199">
    <property type="entry name" value="RING-TYPE E3 UBIQUITIN TRANSFERASE"/>
    <property type="match status" value="1"/>
</dbReference>
<feature type="region of interest" description="Disordered" evidence="10">
    <location>
        <begin position="72"/>
        <end position="97"/>
    </location>
</feature>
<keyword evidence="7" id="KW-0833">Ubl conjugation pathway</keyword>
<comment type="pathway">
    <text evidence="2">Protein modification; protein ubiquitination.</text>
</comment>
<dbReference type="InterPro" id="IPR045191">
    <property type="entry name" value="MBR1/2-like"/>
</dbReference>
<comment type="catalytic activity">
    <reaction evidence="1">
        <text>S-ubiquitinyl-[E2 ubiquitin-conjugating enzyme]-L-cysteine + [acceptor protein]-L-lysine = [E2 ubiquitin-conjugating enzyme]-L-cysteine + N(6)-ubiquitinyl-[acceptor protein]-L-lysine.</text>
        <dbReference type="EC" id="2.3.2.27"/>
    </reaction>
</comment>
<evidence type="ECO:0000256" key="4">
    <source>
        <dbReference type="ARBA" id="ARBA00022679"/>
    </source>
</evidence>
<keyword evidence="12" id="KW-1185">Reference proteome</keyword>
<evidence type="ECO:0000256" key="1">
    <source>
        <dbReference type="ARBA" id="ARBA00000900"/>
    </source>
</evidence>
<keyword evidence="6 9" id="KW-0863">Zinc-finger</keyword>
<evidence type="ECO:0000256" key="9">
    <source>
        <dbReference type="PROSITE-ProRule" id="PRU00175"/>
    </source>
</evidence>
<dbReference type="InterPro" id="IPR001841">
    <property type="entry name" value="Znf_RING"/>
</dbReference>
<evidence type="ECO:0000256" key="6">
    <source>
        <dbReference type="ARBA" id="ARBA00022771"/>
    </source>
</evidence>
<dbReference type="GeneID" id="111293250"/>
<evidence type="ECO:0000256" key="5">
    <source>
        <dbReference type="ARBA" id="ARBA00022723"/>
    </source>
</evidence>
<proteinExistence type="predicted"/>
<organism evidence="12 13">
    <name type="scientific">Durio zibethinus</name>
    <name type="common">Durian</name>
    <dbReference type="NCBI Taxonomy" id="66656"/>
    <lineage>
        <taxon>Eukaryota</taxon>
        <taxon>Viridiplantae</taxon>
        <taxon>Streptophyta</taxon>
        <taxon>Embryophyta</taxon>
        <taxon>Tracheophyta</taxon>
        <taxon>Spermatophyta</taxon>
        <taxon>Magnoliopsida</taxon>
        <taxon>eudicotyledons</taxon>
        <taxon>Gunneridae</taxon>
        <taxon>Pentapetalae</taxon>
        <taxon>rosids</taxon>
        <taxon>malvids</taxon>
        <taxon>Malvales</taxon>
        <taxon>Malvaceae</taxon>
        <taxon>Helicteroideae</taxon>
        <taxon>Durio</taxon>
    </lineage>
</organism>
<dbReference type="Proteomes" id="UP000515121">
    <property type="component" value="Unplaced"/>
</dbReference>
<evidence type="ECO:0000256" key="8">
    <source>
        <dbReference type="ARBA" id="ARBA00022833"/>
    </source>
</evidence>
<keyword evidence="4" id="KW-0808">Transferase</keyword>
<dbReference type="GO" id="GO:0008270">
    <property type="term" value="F:zinc ion binding"/>
    <property type="evidence" value="ECO:0007669"/>
    <property type="project" value="UniProtKB-KW"/>
</dbReference>
<dbReference type="GO" id="GO:0061630">
    <property type="term" value="F:ubiquitin protein ligase activity"/>
    <property type="evidence" value="ECO:0007669"/>
    <property type="project" value="UniProtKB-EC"/>
</dbReference>
<feature type="compositionally biased region" description="Low complexity" evidence="10">
    <location>
        <begin position="224"/>
        <end position="242"/>
    </location>
</feature>
<evidence type="ECO:0000256" key="3">
    <source>
        <dbReference type="ARBA" id="ARBA00012483"/>
    </source>
</evidence>
<gene>
    <name evidence="13" type="primary">LOC111293250</name>
</gene>
<evidence type="ECO:0000256" key="2">
    <source>
        <dbReference type="ARBA" id="ARBA00004906"/>
    </source>
</evidence>
<dbReference type="RefSeq" id="XP_022741790.1">
    <property type="nucleotide sequence ID" value="XM_022886055.1"/>
</dbReference>
<dbReference type="OrthoDB" id="8062037at2759"/>
<protein>
    <recommendedName>
        <fullName evidence="3">RING-type E3 ubiquitin transferase</fullName>
        <ecNumber evidence="3">2.3.2.27</ecNumber>
    </recommendedName>
</protein>
<dbReference type="PANTHER" id="PTHR22937">
    <property type="entry name" value="E3 UBIQUITIN-PROTEIN LIGASE RNF165"/>
    <property type="match status" value="1"/>
</dbReference>
<dbReference type="GO" id="GO:0043161">
    <property type="term" value="P:proteasome-mediated ubiquitin-dependent protein catabolic process"/>
    <property type="evidence" value="ECO:0007669"/>
    <property type="project" value="UniProtKB-ARBA"/>
</dbReference>
<reference evidence="13" key="1">
    <citation type="submission" date="2025-08" db="UniProtKB">
        <authorList>
            <consortium name="RefSeq"/>
        </authorList>
    </citation>
    <scope>IDENTIFICATION</scope>
    <source>
        <tissue evidence="13">Fruit stalk</tissue>
    </source>
</reference>
<dbReference type="SUPFAM" id="SSF57850">
    <property type="entry name" value="RING/U-box"/>
    <property type="match status" value="1"/>
</dbReference>
<keyword evidence="5" id="KW-0479">Metal-binding</keyword>
<dbReference type="Pfam" id="PF13639">
    <property type="entry name" value="zf-RING_2"/>
    <property type="match status" value="1"/>
</dbReference>
<keyword evidence="8" id="KW-0862">Zinc</keyword>
<dbReference type="InterPro" id="IPR013083">
    <property type="entry name" value="Znf_RING/FYVE/PHD"/>
</dbReference>
<feature type="region of interest" description="Disordered" evidence="10">
    <location>
        <begin position="222"/>
        <end position="248"/>
    </location>
</feature>
<sequence>MQGQGQGSSSNSFPGNFYFNGSLGSDQHNMVPDALVHDGHTSMRGIRQSSSGLDTQNHAGFDQFLGDDFWLSPLGDQAGTSQRSEERHSNEPTFDPFLANLSMNPGNGHVSTEHGPIGPSFLPGQEAGSGPLHVQHNLDLNAAVHEGNGIDATQDNGPYLSFDLFRSGAATGDHIPTSGGSSSPVMIYSGIAGYVLEENMSREGLPANGQRRLLCKRRAPEFASGQVTSGDSSSSARRAGNSEQPRVTAQDNVISSLNPASSFNNSLNSSHSTGLMGAVPTPHNFHQIPNEAGQADNFQRNTRLRRTVSQQNPTPANLWTWNSSNSNVQSTGQRSVFSPFDQFTITSSAPASVLVNPVQPIVQVSNSLQAPLPYRYWNGTTMSRIGSSSISLDRTLNVREAMGQEDNLRNNGRNMMIPLANMQANMNLANGNANFLGNIASSSRIQSSSGMHIPSSSMRSPQPNMAEQYARRMRDIVYRSEGWRQGNYCPIHSGASPALRDMDVSVRGGNARSAQVPLRLGARAGRQAGHHSEVSPTVQSQTAFQRRSRLISEVRNALGLVRRPGGLRLEDVMVIDRSVLYGMPEVADIHDDMRLDVDNMSYEELLDLEELIGNVCTGLSEESILANLRRRKYQSITTEPPVEAEPCCICQEDYADGEELGKLDCGHDFHFNCIKQWLVQKNSCPICKKTALAI</sequence>